<dbReference type="Proteomes" id="UP001327560">
    <property type="component" value="Chromosome 1"/>
</dbReference>
<feature type="compositionally biased region" description="Low complexity" evidence="1">
    <location>
        <begin position="73"/>
        <end position="86"/>
    </location>
</feature>
<proteinExistence type="predicted"/>
<name>A0AAQ3JN02_9LILI</name>
<keyword evidence="4" id="KW-1185">Reference proteome</keyword>
<feature type="region of interest" description="Disordered" evidence="1">
    <location>
        <begin position="64"/>
        <end position="86"/>
    </location>
</feature>
<evidence type="ECO:0000256" key="2">
    <source>
        <dbReference type="SAM" id="SignalP"/>
    </source>
</evidence>
<sequence length="108" mass="11880">MRSMLLSFVLLLFLQAKWSVASENSHGSKYQVKQPPQLSDDQSVYGVNVKVKLSNVDASTEKWGNYSKKSIPGGSHSAHQSSSGTSTSMYPCLLVRGLAFLLFLFTFS</sequence>
<feature type="signal peptide" evidence="2">
    <location>
        <begin position="1"/>
        <end position="21"/>
    </location>
</feature>
<reference evidence="3 4" key="1">
    <citation type="submission" date="2023-10" db="EMBL/GenBank/DDBJ databases">
        <title>Chromosome-scale genome assembly provides insights into flower coloration mechanisms of Canna indica.</title>
        <authorList>
            <person name="Li C."/>
        </authorList>
    </citation>
    <scope>NUCLEOTIDE SEQUENCE [LARGE SCALE GENOMIC DNA]</scope>
    <source>
        <tissue evidence="3">Flower</tissue>
    </source>
</reference>
<dbReference type="AlphaFoldDB" id="A0AAQ3JN02"/>
<organism evidence="3 4">
    <name type="scientific">Canna indica</name>
    <name type="common">Indian-shot</name>
    <dbReference type="NCBI Taxonomy" id="4628"/>
    <lineage>
        <taxon>Eukaryota</taxon>
        <taxon>Viridiplantae</taxon>
        <taxon>Streptophyta</taxon>
        <taxon>Embryophyta</taxon>
        <taxon>Tracheophyta</taxon>
        <taxon>Spermatophyta</taxon>
        <taxon>Magnoliopsida</taxon>
        <taxon>Liliopsida</taxon>
        <taxon>Zingiberales</taxon>
        <taxon>Cannaceae</taxon>
        <taxon>Canna</taxon>
    </lineage>
</organism>
<evidence type="ECO:0000313" key="3">
    <source>
        <dbReference type="EMBL" id="WOK92656.1"/>
    </source>
</evidence>
<accession>A0AAQ3JN02</accession>
<dbReference type="EMBL" id="CP136890">
    <property type="protein sequence ID" value="WOK92656.1"/>
    <property type="molecule type" value="Genomic_DNA"/>
</dbReference>
<evidence type="ECO:0000256" key="1">
    <source>
        <dbReference type="SAM" id="MobiDB-lite"/>
    </source>
</evidence>
<evidence type="ECO:0000313" key="4">
    <source>
        <dbReference type="Proteomes" id="UP001327560"/>
    </source>
</evidence>
<protein>
    <submittedName>
        <fullName evidence="3">Uncharacterized protein</fullName>
    </submittedName>
</protein>
<keyword evidence="2" id="KW-0732">Signal</keyword>
<feature type="chain" id="PRO_5042891515" evidence="2">
    <location>
        <begin position="22"/>
        <end position="108"/>
    </location>
</feature>
<gene>
    <name evidence="3" type="ORF">Cni_G01347</name>
</gene>